<organism evidence="2 3">
    <name type="scientific">Aquimarina algicola</name>
    <dbReference type="NCBI Taxonomy" id="2589995"/>
    <lineage>
        <taxon>Bacteria</taxon>
        <taxon>Pseudomonadati</taxon>
        <taxon>Bacteroidota</taxon>
        <taxon>Flavobacteriia</taxon>
        <taxon>Flavobacteriales</taxon>
        <taxon>Flavobacteriaceae</taxon>
        <taxon>Aquimarina</taxon>
    </lineage>
</organism>
<dbReference type="SUPFAM" id="SSF50331">
    <property type="entry name" value="MOP-like"/>
    <property type="match status" value="1"/>
</dbReference>
<feature type="domain" description="Transport-associated OB type 1" evidence="1">
    <location>
        <begin position="69"/>
        <end position="128"/>
    </location>
</feature>
<gene>
    <name evidence="2" type="ORF">FHK87_18910</name>
</gene>
<accession>A0A504J8Z2</accession>
<dbReference type="OrthoDB" id="8719578at2"/>
<keyword evidence="3" id="KW-1185">Reference proteome</keyword>
<dbReference type="InterPro" id="IPR005116">
    <property type="entry name" value="Transp-assoc_OB_typ1"/>
</dbReference>
<reference evidence="2 3" key="1">
    <citation type="submission" date="2019-06" db="EMBL/GenBank/DDBJ databases">
        <authorList>
            <person name="Meng X."/>
        </authorList>
    </citation>
    <scope>NUCLEOTIDE SEQUENCE [LARGE SCALE GENOMIC DNA]</scope>
    <source>
        <strain evidence="2 3">M625</strain>
    </source>
</reference>
<comment type="caution">
    <text evidence="2">The sequence shown here is derived from an EMBL/GenBank/DDBJ whole genome shotgun (WGS) entry which is preliminary data.</text>
</comment>
<evidence type="ECO:0000313" key="2">
    <source>
        <dbReference type="EMBL" id="TPN84033.1"/>
    </source>
</evidence>
<proteinExistence type="predicted"/>
<dbReference type="AlphaFoldDB" id="A0A504J8Z2"/>
<name>A0A504J8Z2_9FLAO</name>
<sequence>MNSLSGQISNIEVSGSLSLVSIQIKDTTFKAIVIENPNTSLYLKVDKPVKIFFKETEVIITTTKIDMISLENQISGIVTTFEKGKLLTKITIDTYLGVINSIITSASFKKLGIKEGSNVITMIKTNEVVLGK</sequence>
<evidence type="ECO:0000313" key="3">
    <source>
        <dbReference type="Proteomes" id="UP000315540"/>
    </source>
</evidence>
<dbReference type="Gene3D" id="2.40.50.100">
    <property type="match status" value="2"/>
</dbReference>
<evidence type="ECO:0000259" key="1">
    <source>
        <dbReference type="Pfam" id="PF03459"/>
    </source>
</evidence>
<dbReference type="Proteomes" id="UP000315540">
    <property type="component" value="Unassembled WGS sequence"/>
</dbReference>
<dbReference type="Pfam" id="PF03459">
    <property type="entry name" value="TOBE"/>
    <property type="match status" value="1"/>
</dbReference>
<dbReference type="InterPro" id="IPR008995">
    <property type="entry name" value="Mo/tungstate-bd_C_term_dom"/>
</dbReference>
<dbReference type="RefSeq" id="WP_140595341.1">
    <property type="nucleotide sequence ID" value="NZ_VFWZ01000006.1"/>
</dbReference>
<dbReference type="EMBL" id="VFWZ01000006">
    <property type="protein sequence ID" value="TPN84033.1"/>
    <property type="molecule type" value="Genomic_DNA"/>
</dbReference>
<protein>
    <submittedName>
        <fullName evidence="2">Tobe domain protein</fullName>
    </submittedName>
</protein>